<feature type="coiled-coil region" evidence="11">
    <location>
        <begin position="363"/>
        <end position="390"/>
    </location>
</feature>
<feature type="binding site" evidence="10">
    <location>
        <begin position="101"/>
        <end position="108"/>
    </location>
    <ligand>
        <name>ATP</name>
        <dbReference type="ChEBI" id="CHEBI:30616"/>
    </ligand>
</feature>
<keyword evidence="2" id="KW-0963">Cytoplasm</keyword>
<keyword evidence="15" id="KW-1185">Reference proteome</keyword>
<dbReference type="SMART" id="SM00129">
    <property type="entry name" value="KISc"/>
    <property type="match status" value="1"/>
</dbReference>
<feature type="coiled-coil region" evidence="11">
    <location>
        <begin position="575"/>
        <end position="634"/>
    </location>
</feature>
<name>A0AAV4ICL5_9GAST</name>
<keyword evidence="7 10" id="KW-0505">Motor protein</keyword>
<accession>A0AAV4ICL5</accession>
<feature type="region of interest" description="Disordered" evidence="12">
    <location>
        <begin position="654"/>
        <end position="680"/>
    </location>
</feature>
<evidence type="ECO:0000313" key="15">
    <source>
        <dbReference type="Proteomes" id="UP000762676"/>
    </source>
</evidence>
<organism evidence="14 15">
    <name type="scientific">Elysia marginata</name>
    <dbReference type="NCBI Taxonomy" id="1093978"/>
    <lineage>
        <taxon>Eukaryota</taxon>
        <taxon>Metazoa</taxon>
        <taxon>Spiralia</taxon>
        <taxon>Lophotrochozoa</taxon>
        <taxon>Mollusca</taxon>
        <taxon>Gastropoda</taxon>
        <taxon>Heterobranchia</taxon>
        <taxon>Euthyneura</taxon>
        <taxon>Panpulmonata</taxon>
        <taxon>Sacoglossa</taxon>
        <taxon>Placobranchoidea</taxon>
        <taxon>Plakobranchidae</taxon>
        <taxon>Elysia</taxon>
    </lineage>
</organism>
<dbReference type="PANTHER" id="PTHR37739:SF8">
    <property type="entry name" value="KINESIN-LIKE PROTEIN KIN-12D"/>
    <property type="match status" value="1"/>
</dbReference>
<evidence type="ECO:0000256" key="3">
    <source>
        <dbReference type="ARBA" id="ARBA00022701"/>
    </source>
</evidence>
<dbReference type="InterPro" id="IPR001752">
    <property type="entry name" value="Kinesin_motor_dom"/>
</dbReference>
<feature type="domain" description="Kinesin motor" evidence="13">
    <location>
        <begin position="18"/>
        <end position="356"/>
    </location>
</feature>
<dbReference type="GO" id="GO:0005819">
    <property type="term" value="C:spindle"/>
    <property type="evidence" value="ECO:0007669"/>
    <property type="project" value="UniProtKB-SubCell"/>
</dbReference>
<feature type="coiled-coil region" evidence="11">
    <location>
        <begin position="830"/>
        <end position="1147"/>
    </location>
</feature>
<evidence type="ECO:0000256" key="11">
    <source>
        <dbReference type="SAM" id="Coils"/>
    </source>
</evidence>
<dbReference type="AlphaFoldDB" id="A0AAV4ICL5"/>
<dbReference type="PANTHER" id="PTHR37739">
    <property type="entry name" value="KINESIN-LIKE PROTEIN KIN-12D"/>
    <property type="match status" value="1"/>
</dbReference>
<evidence type="ECO:0000256" key="9">
    <source>
        <dbReference type="ARBA" id="ARBA00034488"/>
    </source>
</evidence>
<evidence type="ECO:0000256" key="4">
    <source>
        <dbReference type="ARBA" id="ARBA00022741"/>
    </source>
</evidence>
<comment type="caution">
    <text evidence="14">The sequence shown here is derived from an EMBL/GenBank/DDBJ whole genome shotgun (WGS) entry which is preliminary data.</text>
</comment>
<evidence type="ECO:0000259" key="13">
    <source>
        <dbReference type="PROSITE" id="PS50067"/>
    </source>
</evidence>
<feature type="coiled-coil region" evidence="11">
    <location>
        <begin position="696"/>
        <end position="783"/>
    </location>
</feature>
<proteinExistence type="inferred from homology"/>
<comment type="subcellular location">
    <subcellularLocation>
        <location evidence="1">Cytoplasm</location>
        <location evidence="1">Cytoskeleton</location>
        <location evidence="1">Spindle</location>
    </subcellularLocation>
</comment>
<dbReference type="InterPro" id="IPR019821">
    <property type="entry name" value="Kinesin_motor_CS"/>
</dbReference>
<dbReference type="Proteomes" id="UP000762676">
    <property type="component" value="Unassembled WGS sequence"/>
</dbReference>
<dbReference type="InterPro" id="IPR044986">
    <property type="entry name" value="KIF15/KIN-12"/>
</dbReference>
<evidence type="ECO:0000256" key="2">
    <source>
        <dbReference type="ARBA" id="ARBA00022490"/>
    </source>
</evidence>
<keyword evidence="8" id="KW-0206">Cytoskeleton</keyword>
<dbReference type="Gene3D" id="3.40.850.10">
    <property type="entry name" value="Kinesin motor domain"/>
    <property type="match status" value="1"/>
</dbReference>
<dbReference type="PRINTS" id="PR00380">
    <property type="entry name" value="KINESINHEAVY"/>
</dbReference>
<protein>
    <submittedName>
        <fullName evidence="14">Kinesin-like protein KIF15</fullName>
    </submittedName>
</protein>
<dbReference type="GO" id="GO:0007018">
    <property type="term" value="P:microtubule-based movement"/>
    <property type="evidence" value="ECO:0007669"/>
    <property type="project" value="InterPro"/>
</dbReference>
<dbReference type="GO" id="GO:0003777">
    <property type="term" value="F:microtubule motor activity"/>
    <property type="evidence" value="ECO:0007669"/>
    <property type="project" value="InterPro"/>
</dbReference>
<keyword evidence="5 10" id="KW-0067">ATP-binding</keyword>
<dbReference type="GO" id="GO:0005874">
    <property type="term" value="C:microtubule"/>
    <property type="evidence" value="ECO:0007669"/>
    <property type="project" value="UniProtKB-KW"/>
</dbReference>
<evidence type="ECO:0000256" key="7">
    <source>
        <dbReference type="ARBA" id="ARBA00023175"/>
    </source>
</evidence>
<feature type="compositionally biased region" description="Polar residues" evidence="12">
    <location>
        <begin position="656"/>
        <end position="676"/>
    </location>
</feature>
<keyword evidence="6 11" id="KW-0175">Coiled coil</keyword>
<dbReference type="GO" id="GO:0000278">
    <property type="term" value="P:mitotic cell cycle"/>
    <property type="evidence" value="ECO:0007669"/>
    <property type="project" value="UniProtKB-ARBA"/>
</dbReference>
<dbReference type="PROSITE" id="PS00411">
    <property type="entry name" value="KINESIN_MOTOR_1"/>
    <property type="match status" value="1"/>
</dbReference>
<dbReference type="Pfam" id="PF00225">
    <property type="entry name" value="Kinesin"/>
    <property type="match status" value="1"/>
</dbReference>
<dbReference type="SUPFAM" id="SSF52540">
    <property type="entry name" value="P-loop containing nucleoside triphosphate hydrolases"/>
    <property type="match status" value="1"/>
</dbReference>
<dbReference type="GO" id="GO:0005524">
    <property type="term" value="F:ATP binding"/>
    <property type="evidence" value="ECO:0007669"/>
    <property type="project" value="UniProtKB-UniRule"/>
</dbReference>
<evidence type="ECO:0000256" key="12">
    <source>
        <dbReference type="SAM" id="MobiDB-lite"/>
    </source>
</evidence>
<reference evidence="14 15" key="1">
    <citation type="journal article" date="2021" name="Elife">
        <title>Chloroplast acquisition without the gene transfer in kleptoplastic sea slugs, Plakobranchus ocellatus.</title>
        <authorList>
            <person name="Maeda T."/>
            <person name="Takahashi S."/>
            <person name="Yoshida T."/>
            <person name="Shimamura S."/>
            <person name="Takaki Y."/>
            <person name="Nagai Y."/>
            <person name="Toyoda A."/>
            <person name="Suzuki Y."/>
            <person name="Arimoto A."/>
            <person name="Ishii H."/>
            <person name="Satoh N."/>
            <person name="Nishiyama T."/>
            <person name="Hasebe M."/>
            <person name="Maruyama T."/>
            <person name="Minagawa J."/>
            <person name="Obokata J."/>
            <person name="Shigenobu S."/>
        </authorList>
    </citation>
    <scope>NUCLEOTIDE SEQUENCE [LARGE SCALE GENOMIC DNA]</scope>
</reference>
<dbReference type="EMBL" id="BMAT01009464">
    <property type="protein sequence ID" value="GFS06717.1"/>
    <property type="molecule type" value="Genomic_DNA"/>
</dbReference>
<keyword evidence="3" id="KW-0493">Microtubule</keyword>
<dbReference type="GO" id="GO:0005829">
    <property type="term" value="C:cytosol"/>
    <property type="evidence" value="ECO:0007669"/>
    <property type="project" value="UniProtKB-ARBA"/>
</dbReference>
<evidence type="ECO:0000256" key="5">
    <source>
        <dbReference type="ARBA" id="ARBA00022840"/>
    </source>
</evidence>
<evidence type="ECO:0000256" key="10">
    <source>
        <dbReference type="PROSITE-ProRule" id="PRU00283"/>
    </source>
</evidence>
<dbReference type="GO" id="GO:0005813">
    <property type="term" value="C:centrosome"/>
    <property type="evidence" value="ECO:0007669"/>
    <property type="project" value="UniProtKB-ARBA"/>
</dbReference>
<evidence type="ECO:0000256" key="1">
    <source>
        <dbReference type="ARBA" id="ARBA00004186"/>
    </source>
</evidence>
<comment type="similarity">
    <text evidence="9">Belongs to the TRAFAC class myosin-kinesin ATPase superfamily. Kinesin family. KIN-12 subfamily.</text>
</comment>
<dbReference type="PROSITE" id="PS50067">
    <property type="entry name" value="KINESIN_MOTOR_2"/>
    <property type="match status" value="1"/>
</dbReference>
<dbReference type="FunFam" id="3.40.850.10:FF:000034">
    <property type="entry name" value="Kinesin family member 15"/>
    <property type="match status" value="1"/>
</dbReference>
<evidence type="ECO:0000256" key="8">
    <source>
        <dbReference type="ARBA" id="ARBA00023212"/>
    </source>
</evidence>
<keyword evidence="4 10" id="KW-0547">Nucleotide-binding</keyword>
<evidence type="ECO:0000313" key="14">
    <source>
        <dbReference type="EMBL" id="GFS06717.1"/>
    </source>
</evidence>
<dbReference type="GO" id="GO:0008017">
    <property type="term" value="F:microtubule binding"/>
    <property type="evidence" value="ECO:0007669"/>
    <property type="project" value="InterPro"/>
</dbReference>
<dbReference type="InterPro" id="IPR036961">
    <property type="entry name" value="Kinesin_motor_dom_sf"/>
</dbReference>
<evidence type="ECO:0000256" key="6">
    <source>
        <dbReference type="ARBA" id="ARBA00023054"/>
    </source>
</evidence>
<gene>
    <name evidence="14" type="ORF">ElyMa_004712000</name>
</gene>
<sequence length="1209" mass="138646">MDTASTSSFNSSVSESDSIKIFLRVRPPEISISENDFAPRVLEVNTADNAVILKTKPDPKIFTYDNVADADITQEAVFSTVGKKIIESCVAGYNGTIFAYGQTGSGKTFTMLGPSENSDNFQHELRGVIPRSFEYLFSLIAHQQELHGSRKQFLCRCSFLEIYQEQIFDLLDTASQGLHLRENMNKGVFVDGLIEQVICNPTDAYQVLVVGMLNRRVAGTSMNRESSRSHAVFTVTIESKEEIDGIQNIRTSQLNLVDLAGSERQRDTNTGGTRLKEAGSINKSLSVLGNVIMSLVDISHGKKRHIPYRDSKLTFLLRDSLGGNTKTRMIACVHPDSRCFGETLSTLNFARSAKLIKNKAVVNEDFHGNNQKLQNEIRRLKEIVESLQSNSISPSSALDKQALLNAESAWKTNFIDAMYFREQTESEKKALQDVVNHLQELCNKKDKYIQSTKMIIKFRESTIQTLRQSAESGLCDLEKDSLVKSLRDEIRVLRQQLENNPMLAKLAGENKHLRSELKRLRARDSLGDVHSTASKVADLESIFKELKLYKELSTGSPRGVLRGQHLKDGMTPEASEKYKRECKEYQEQIEKLRHQVLDVTKTAESRQIAMEVELVSRQKTIKELERVLEAHQLKARIECNALKDLHCQTLKVMTTPKMSGNSPGNSNKQSPGNVSSDFDGETLDCMLPKDLAAGAHDALMEEIHMLQMENGKLKERVDEYESDLLRQRQQVEKLELFNTQIMEVLDKERSENTARRNDYTNAVNTLNEEIDTVKNDLKLLNEENTDLHLVLKSADKQLREEKEKQKATLTKFAQESQALESKILKSNIDLERTTRDYEEALKELGSVKEELEMGRVTISFIESHALELEALRSQEIKKREKLEQEYKALQSSSGDYQEYKNQAQANLDLKEAQLEKCLAEIAEQGTLIEQKDRAIQENKDMISTLMGRVNEMKQQHSELEESRMSLKAEVDNYSQELEEARRELEEAVHRVELLQAQHDEVQETSKLELQRKEFEINNVQEDYKSVENMNMKQKDKISKLEADIKGKELRIMELAAVENELKERLNISEQAKKEMKLRYDDSLRQFTLREACDKQNKLLAQFENAQIELKKENDKLKTRTSEIEKTKEELEEKKFQIEDLQMQEQEKKEFINSLKTSLSEKEDQVLQMQKINSNLNESFSTMQQEFHSVNERLESIESEKKHFQQEVQR</sequence>
<dbReference type="InterPro" id="IPR027417">
    <property type="entry name" value="P-loop_NTPase"/>
</dbReference>